<evidence type="ECO:0000259" key="1">
    <source>
        <dbReference type="Pfam" id="PF00881"/>
    </source>
</evidence>
<dbReference type="InterPro" id="IPR050627">
    <property type="entry name" value="Nitroreductase/BluB"/>
</dbReference>
<keyword evidence="3" id="KW-1185">Reference proteome</keyword>
<name>A0ABM6U6K1_FUSVA</name>
<feature type="domain" description="Nitroreductase" evidence="1">
    <location>
        <begin position="65"/>
        <end position="145"/>
    </location>
</feature>
<reference evidence="3" key="1">
    <citation type="journal article" date="2018" name="MSphere">
        <title>Fusobacterium Genomics Using MinION and Illumina Sequencing Enables Genome Completion and Correction.</title>
        <authorList>
            <person name="Todd S.M."/>
            <person name="Settlage R.E."/>
            <person name="Lahmers K.K."/>
            <person name="Slade D.J."/>
        </authorList>
    </citation>
    <scope>NUCLEOTIDE SEQUENCE [LARGE SCALE GENOMIC DNA]</scope>
    <source>
        <strain evidence="3">ATCC 27725</strain>
    </source>
</reference>
<evidence type="ECO:0000313" key="2">
    <source>
        <dbReference type="EMBL" id="AVQ32010.1"/>
    </source>
</evidence>
<dbReference type="PANTHER" id="PTHR23026:SF117">
    <property type="entry name" value="NITROREDUCTASE"/>
    <property type="match status" value="1"/>
</dbReference>
<dbReference type="Proteomes" id="UP000241238">
    <property type="component" value="Chromosome"/>
</dbReference>
<accession>A0ABM6U6K1</accession>
<dbReference type="Gene3D" id="3.40.109.10">
    <property type="entry name" value="NADH Oxidase"/>
    <property type="match status" value="1"/>
</dbReference>
<evidence type="ECO:0000313" key="3">
    <source>
        <dbReference type="Proteomes" id="UP000241238"/>
    </source>
</evidence>
<dbReference type="Pfam" id="PF00881">
    <property type="entry name" value="Nitroreductase"/>
    <property type="match status" value="2"/>
</dbReference>
<dbReference type="PANTHER" id="PTHR23026">
    <property type="entry name" value="NADPH NITROREDUCTASE"/>
    <property type="match status" value="1"/>
</dbReference>
<dbReference type="SUPFAM" id="SSF55469">
    <property type="entry name" value="FMN-dependent nitroreductase-like"/>
    <property type="match status" value="1"/>
</dbReference>
<sequence>MDFLSRRTIRKFKEKKVEKEVVMELMKTALVSPSGRNQRPYEFVVIDDKDIIKKLSVSKENGAIFAAEAPLMIVIFGHQNPTWDDDCAIASTIIQLKAHELGLGSCWIQTKEKVDAEGNSTDENIKKILGAPSELKVHNMIALGYPAEEKPAYTDADADMTKLHFNKF</sequence>
<dbReference type="CDD" id="cd02151">
    <property type="entry name" value="nitroreductase"/>
    <property type="match status" value="1"/>
</dbReference>
<gene>
    <name evidence="2" type="ORF">C4N18_12550</name>
</gene>
<dbReference type="RefSeq" id="WP_005948376.1">
    <property type="nucleotide sequence ID" value="NZ_CP028103.1"/>
</dbReference>
<proteinExistence type="predicted"/>
<dbReference type="InterPro" id="IPR029479">
    <property type="entry name" value="Nitroreductase"/>
</dbReference>
<protein>
    <submittedName>
        <fullName evidence="2">NAD(P)H nitroreductase</fullName>
    </submittedName>
</protein>
<feature type="domain" description="Nitroreductase" evidence="1">
    <location>
        <begin position="5"/>
        <end position="56"/>
    </location>
</feature>
<dbReference type="GeneID" id="77468828"/>
<organism evidence="2 3">
    <name type="scientific">Fusobacterium varium ATCC 27725</name>
    <dbReference type="NCBI Taxonomy" id="469618"/>
    <lineage>
        <taxon>Bacteria</taxon>
        <taxon>Fusobacteriati</taxon>
        <taxon>Fusobacteriota</taxon>
        <taxon>Fusobacteriia</taxon>
        <taxon>Fusobacteriales</taxon>
        <taxon>Fusobacteriaceae</taxon>
        <taxon>Fusobacterium</taxon>
    </lineage>
</organism>
<dbReference type="EMBL" id="CP028103">
    <property type="protein sequence ID" value="AVQ32010.1"/>
    <property type="molecule type" value="Genomic_DNA"/>
</dbReference>
<dbReference type="InterPro" id="IPR000415">
    <property type="entry name" value="Nitroreductase-like"/>
</dbReference>